<feature type="transmembrane region" description="Helical" evidence="2">
    <location>
        <begin position="91"/>
        <end position="110"/>
    </location>
</feature>
<dbReference type="Proteomes" id="UP001500622">
    <property type="component" value="Unassembled WGS sequence"/>
</dbReference>
<comment type="caution">
    <text evidence="3">The sequence shown here is derived from an EMBL/GenBank/DDBJ whole genome shotgun (WGS) entry which is preliminary data.</text>
</comment>
<feature type="region of interest" description="Disordered" evidence="1">
    <location>
        <begin position="1"/>
        <end position="24"/>
    </location>
</feature>
<evidence type="ECO:0000313" key="3">
    <source>
        <dbReference type="EMBL" id="GAA4430387.1"/>
    </source>
</evidence>
<evidence type="ECO:0000313" key="4">
    <source>
        <dbReference type="Proteomes" id="UP001500622"/>
    </source>
</evidence>
<dbReference type="RefSeq" id="WP_345217672.1">
    <property type="nucleotide sequence ID" value="NZ_BAABGN010000013.1"/>
</dbReference>
<feature type="transmembrane region" description="Helical" evidence="2">
    <location>
        <begin position="185"/>
        <end position="205"/>
    </location>
</feature>
<name>A0ABP8LKC7_9MICO</name>
<dbReference type="EMBL" id="BAABGN010000013">
    <property type="protein sequence ID" value="GAA4430387.1"/>
    <property type="molecule type" value="Genomic_DNA"/>
</dbReference>
<keyword evidence="4" id="KW-1185">Reference proteome</keyword>
<proteinExistence type="predicted"/>
<sequence>MKEHESDAAVEAARSMGEKLRREGGAGSLPFRVGHIENAALRRIDVEAADAMAELDQRFARERNRLINEADARRAATRVVPESPEPSEAEWPGWLAFTLAVFGPILLLAGEGEPSFALPGVALTAGALAVSAALVLLVHEAVRRRLGRRPRSTDVAAGLVAGVAAVAAGLIRWRSVGVDEASVGPLPWALLASGAALALAVAISARPGAREVRRARRADRDAVRAARAPSEEELTFVSRSFHEQARTVLAGLSDEQRDLLRRATLKGIDELEPRYVHGTGDARKGPQLSYRFGRKLRMSD</sequence>
<organism evidence="3 4">
    <name type="scientific">Georgenia halophila</name>
    <dbReference type="NCBI Taxonomy" id="620889"/>
    <lineage>
        <taxon>Bacteria</taxon>
        <taxon>Bacillati</taxon>
        <taxon>Actinomycetota</taxon>
        <taxon>Actinomycetes</taxon>
        <taxon>Micrococcales</taxon>
        <taxon>Bogoriellaceae</taxon>
        <taxon>Georgenia</taxon>
    </lineage>
</organism>
<reference evidence="4" key="1">
    <citation type="journal article" date="2019" name="Int. J. Syst. Evol. Microbiol.">
        <title>The Global Catalogue of Microorganisms (GCM) 10K type strain sequencing project: providing services to taxonomists for standard genome sequencing and annotation.</title>
        <authorList>
            <consortium name="The Broad Institute Genomics Platform"/>
            <consortium name="The Broad Institute Genome Sequencing Center for Infectious Disease"/>
            <person name="Wu L."/>
            <person name="Ma J."/>
        </authorList>
    </citation>
    <scope>NUCLEOTIDE SEQUENCE [LARGE SCALE GENOMIC DNA]</scope>
    <source>
        <strain evidence="4">JCM 17810</strain>
    </source>
</reference>
<evidence type="ECO:0008006" key="5">
    <source>
        <dbReference type="Google" id="ProtNLM"/>
    </source>
</evidence>
<accession>A0ABP8LKC7</accession>
<feature type="transmembrane region" description="Helical" evidence="2">
    <location>
        <begin position="116"/>
        <end position="142"/>
    </location>
</feature>
<feature type="transmembrane region" description="Helical" evidence="2">
    <location>
        <begin position="154"/>
        <end position="173"/>
    </location>
</feature>
<gene>
    <name evidence="3" type="ORF">GCM10023169_33770</name>
</gene>
<keyword evidence="2" id="KW-1133">Transmembrane helix</keyword>
<keyword evidence="2" id="KW-0472">Membrane</keyword>
<evidence type="ECO:0000256" key="2">
    <source>
        <dbReference type="SAM" id="Phobius"/>
    </source>
</evidence>
<protein>
    <recommendedName>
        <fullName evidence="5">DUF1707 domain-containing protein</fullName>
    </recommendedName>
</protein>
<evidence type="ECO:0000256" key="1">
    <source>
        <dbReference type="SAM" id="MobiDB-lite"/>
    </source>
</evidence>
<keyword evidence="2" id="KW-0812">Transmembrane</keyword>